<dbReference type="EMBL" id="JAPWTJ010001574">
    <property type="protein sequence ID" value="KAJ8970798.1"/>
    <property type="molecule type" value="Genomic_DNA"/>
</dbReference>
<organism evidence="1 2">
    <name type="scientific">Molorchus minor</name>
    <dbReference type="NCBI Taxonomy" id="1323400"/>
    <lineage>
        <taxon>Eukaryota</taxon>
        <taxon>Metazoa</taxon>
        <taxon>Ecdysozoa</taxon>
        <taxon>Arthropoda</taxon>
        <taxon>Hexapoda</taxon>
        <taxon>Insecta</taxon>
        <taxon>Pterygota</taxon>
        <taxon>Neoptera</taxon>
        <taxon>Endopterygota</taxon>
        <taxon>Coleoptera</taxon>
        <taxon>Polyphaga</taxon>
        <taxon>Cucujiformia</taxon>
        <taxon>Chrysomeloidea</taxon>
        <taxon>Cerambycidae</taxon>
        <taxon>Lamiinae</taxon>
        <taxon>Monochamini</taxon>
        <taxon>Molorchus</taxon>
    </lineage>
</organism>
<comment type="caution">
    <text evidence="1">The sequence shown here is derived from an EMBL/GenBank/DDBJ whole genome shotgun (WGS) entry which is preliminary data.</text>
</comment>
<reference evidence="1" key="1">
    <citation type="journal article" date="2023" name="Insect Mol. Biol.">
        <title>Genome sequencing provides insights into the evolution of gene families encoding plant cell wall-degrading enzymes in longhorned beetles.</title>
        <authorList>
            <person name="Shin N.R."/>
            <person name="Okamura Y."/>
            <person name="Kirsch R."/>
            <person name="Pauchet Y."/>
        </authorList>
    </citation>
    <scope>NUCLEOTIDE SEQUENCE</scope>
    <source>
        <strain evidence="1">MMC_N1</strain>
    </source>
</reference>
<dbReference type="PROSITE" id="PS50096">
    <property type="entry name" value="IQ"/>
    <property type="match status" value="1"/>
</dbReference>
<keyword evidence="2" id="KW-1185">Reference proteome</keyword>
<dbReference type="Proteomes" id="UP001162164">
    <property type="component" value="Unassembled WGS sequence"/>
</dbReference>
<protein>
    <submittedName>
        <fullName evidence="1">Uncharacterized protein</fullName>
    </submittedName>
</protein>
<evidence type="ECO:0000313" key="2">
    <source>
        <dbReference type="Proteomes" id="UP001162164"/>
    </source>
</evidence>
<evidence type="ECO:0000313" key="1">
    <source>
        <dbReference type="EMBL" id="KAJ8970798.1"/>
    </source>
</evidence>
<sequence length="123" mass="14274">MFNTPGNSKGDFLEQTKAAREERALEKRRDAAAALIQANVRGWLGRLKFSQTILNDIDEIIPDVLDDTDKLHYKPATEIYHQALKFLFVWKKERDKERFAKLCRYLVASLDSDCPNIVMLVYL</sequence>
<proteinExistence type="predicted"/>
<name>A0ABQ9J165_9CUCU</name>
<accession>A0ABQ9J165</accession>
<gene>
    <name evidence="1" type="ORF">NQ317_015874</name>
</gene>